<name>A0ABD1IHQ5_SALDI</name>
<organism evidence="3 4">
    <name type="scientific">Salvia divinorum</name>
    <name type="common">Maria pastora</name>
    <name type="synonym">Diviner's sage</name>
    <dbReference type="NCBI Taxonomy" id="28513"/>
    <lineage>
        <taxon>Eukaryota</taxon>
        <taxon>Viridiplantae</taxon>
        <taxon>Streptophyta</taxon>
        <taxon>Embryophyta</taxon>
        <taxon>Tracheophyta</taxon>
        <taxon>Spermatophyta</taxon>
        <taxon>Magnoliopsida</taxon>
        <taxon>eudicotyledons</taxon>
        <taxon>Gunneridae</taxon>
        <taxon>Pentapetalae</taxon>
        <taxon>asterids</taxon>
        <taxon>lamiids</taxon>
        <taxon>Lamiales</taxon>
        <taxon>Lamiaceae</taxon>
        <taxon>Nepetoideae</taxon>
        <taxon>Mentheae</taxon>
        <taxon>Salviinae</taxon>
        <taxon>Salvia</taxon>
        <taxon>Salvia subgen. Calosphace</taxon>
    </lineage>
</organism>
<evidence type="ECO:0000313" key="3">
    <source>
        <dbReference type="EMBL" id="KAL1567980.1"/>
    </source>
</evidence>
<evidence type="ECO:0000259" key="2">
    <source>
        <dbReference type="Pfam" id="PF03732"/>
    </source>
</evidence>
<proteinExistence type="predicted"/>
<evidence type="ECO:0000313" key="4">
    <source>
        <dbReference type="Proteomes" id="UP001567538"/>
    </source>
</evidence>
<feature type="region of interest" description="Disordered" evidence="1">
    <location>
        <begin position="1"/>
        <end position="71"/>
    </location>
</feature>
<accession>A0ABD1IHQ5</accession>
<gene>
    <name evidence="3" type="ORF">AAHA92_03393</name>
</gene>
<dbReference type="PANTHER" id="PTHR33223:SF11">
    <property type="entry name" value="ELEMENT PROTEIN, PUTATIVE-RELATED"/>
    <property type="match status" value="1"/>
</dbReference>
<dbReference type="PANTHER" id="PTHR33223">
    <property type="entry name" value="CCHC-TYPE DOMAIN-CONTAINING PROTEIN"/>
    <property type="match status" value="1"/>
</dbReference>
<dbReference type="InterPro" id="IPR005162">
    <property type="entry name" value="Retrotrans_gag_dom"/>
</dbReference>
<comment type="caution">
    <text evidence="3">The sequence shown here is derived from an EMBL/GenBank/DDBJ whole genome shotgun (WGS) entry which is preliminary data.</text>
</comment>
<feature type="compositionally biased region" description="Basic residues" evidence="1">
    <location>
        <begin position="22"/>
        <end position="32"/>
    </location>
</feature>
<dbReference type="Pfam" id="PF03732">
    <property type="entry name" value="Retrotrans_gag"/>
    <property type="match status" value="1"/>
</dbReference>
<dbReference type="AlphaFoldDB" id="A0ABD1IHQ5"/>
<evidence type="ECO:0000256" key="1">
    <source>
        <dbReference type="SAM" id="MobiDB-lite"/>
    </source>
</evidence>
<feature type="compositionally biased region" description="Low complexity" evidence="1">
    <location>
        <begin position="42"/>
        <end position="61"/>
    </location>
</feature>
<feature type="domain" description="Retrotransposon gag" evidence="2">
    <location>
        <begin position="182"/>
        <end position="251"/>
    </location>
</feature>
<dbReference type="Proteomes" id="UP001567538">
    <property type="component" value="Unassembled WGS sequence"/>
</dbReference>
<dbReference type="EMBL" id="JBEAFC010000002">
    <property type="protein sequence ID" value="KAL1567980.1"/>
    <property type="molecule type" value="Genomic_DNA"/>
</dbReference>
<keyword evidence="4" id="KW-1185">Reference proteome</keyword>
<sequence length="251" mass="28950">MHTRSRGPRLEPIDPEIEASNRKRNAQRRLNQRARDSSPIQRRSPSPVERTPSPSTTPSSPIHFEPHSPIDMAENGEIPNPMILQLQQQLAALQRQMELQNERVSVVPVQNMFAYRGVEYPPVGNRIDANSFELKTGLINMAEANAFGGRANEDPNKHLTKFIQISNTVKANGVTDDQVRLRLFPFSLKDEARDWYDSMEPETVRTWDAMVDLFLTKYFPPSEALKRQAEIIQFMMKPHETIREGWRRFKS</sequence>
<reference evidence="3 4" key="1">
    <citation type="submission" date="2024-06" db="EMBL/GenBank/DDBJ databases">
        <title>A chromosome level genome sequence of Diviner's sage (Salvia divinorum).</title>
        <authorList>
            <person name="Ford S.A."/>
            <person name="Ro D.-K."/>
            <person name="Ness R.W."/>
            <person name="Phillips M.A."/>
        </authorList>
    </citation>
    <scope>NUCLEOTIDE SEQUENCE [LARGE SCALE GENOMIC DNA]</scope>
    <source>
        <strain evidence="3">SAF-2024a</strain>
        <tissue evidence="3">Leaf</tissue>
    </source>
</reference>
<protein>
    <recommendedName>
        <fullName evidence="2">Retrotransposon gag domain-containing protein</fullName>
    </recommendedName>
</protein>